<keyword evidence="3" id="KW-1185">Reference proteome</keyword>
<accession>A0A7I3Z178</accession>
<keyword evidence="1" id="KW-0812">Transmembrane</keyword>
<feature type="transmembrane region" description="Helical" evidence="1">
    <location>
        <begin position="39"/>
        <end position="58"/>
    </location>
</feature>
<reference evidence="2" key="3">
    <citation type="submission" date="2020-12" db="UniProtKB">
        <authorList>
            <consortium name="EnsemblPlants"/>
        </authorList>
    </citation>
    <scope>IDENTIFICATION</scope>
</reference>
<reference evidence="2 3" key="2">
    <citation type="journal article" date="2018" name="Plant J.">
        <title>The Physcomitrella patens chromosome-scale assembly reveals moss genome structure and evolution.</title>
        <authorList>
            <person name="Lang D."/>
            <person name="Ullrich K.K."/>
            <person name="Murat F."/>
            <person name="Fuchs J."/>
            <person name="Jenkins J."/>
            <person name="Haas F.B."/>
            <person name="Piednoel M."/>
            <person name="Gundlach H."/>
            <person name="Van Bel M."/>
            <person name="Meyberg R."/>
            <person name="Vives C."/>
            <person name="Morata J."/>
            <person name="Symeonidi A."/>
            <person name="Hiss M."/>
            <person name="Muchero W."/>
            <person name="Kamisugi Y."/>
            <person name="Saleh O."/>
            <person name="Blanc G."/>
            <person name="Decker E.L."/>
            <person name="van Gessel N."/>
            <person name="Grimwood J."/>
            <person name="Hayes R.D."/>
            <person name="Graham S.W."/>
            <person name="Gunter L.E."/>
            <person name="McDaniel S.F."/>
            <person name="Hoernstein S.N.W."/>
            <person name="Larsson A."/>
            <person name="Li F.W."/>
            <person name="Perroud P.F."/>
            <person name="Phillips J."/>
            <person name="Ranjan P."/>
            <person name="Rokshar D.S."/>
            <person name="Rothfels C.J."/>
            <person name="Schneider L."/>
            <person name="Shu S."/>
            <person name="Stevenson D.W."/>
            <person name="Thummler F."/>
            <person name="Tillich M."/>
            <person name="Villarreal Aguilar J.C."/>
            <person name="Widiez T."/>
            <person name="Wong G.K."/>
            <person name="Wymore A."/>
            <person name="Zhang Y."/>
            <person name="Zimmer A.D."/>
            <person name="Quatrano R.S."/>
            <person name="Mayer K.F.X."/>
            <person name="Goodstein D."/>
            <person name="Casacuberta J.M."/>
            <person name="Vandepoele K."/>
            <person name="Reski R."/>
            <person name="Cuming A.C."/>
            <person name="Tuskan G.A."/>
            <person name="Maumus F."/>
            <person name="Salse J."/>
            <person name="Schmutz J."/>
            <person name="Rensing S.A."/>
        </authorList>
    </citation>
    <scope>NUCLEOTIDE SEQUENCE [LARGE SCALE GENOMIC DNA]</scope>
    <source>
        <strain evidence="2 3">cv. Gransden 2004</strain>
    </source>
</reference>
<evidence type="ECO:0000313" key="3">
    <source>
        <dbReference type="Proteomes" id="UP000006727"/>
    </source>
</evidence>
<keyword evidence="1" id="KW-0472">Membrane</keyword>
<dbReference type="Gramene" id="Pp3c9_11670V3.2">
    <property type="protein sequence ID" value="PAC:32913884.CDS.1"/>
    <property type="gene ID" value="Pp3c9_11670"/>
</dbReference>
<organism evidence="2 3">
    <name type="scientific">Physcomitrium patens</name>
    <name type="common">Spreading-leaved earth moss</name>
    <name type="synonym">Physcomitrella patens</name>
    <dbReference type="NCBI Taxonomy" id="3218"/>
    <lineage>
        <taxon>Eukaryota</taxon>
        <taxon>Viridiplantae</taxon>
        <taxon>Streptophyta</taxon>
        <taxon>Embryophyta</taxon>
        <taxon>Bryophyta</taxon>
        <taxon>Bryophytina</taxon>
        <taxon>Bryopsida</taxon>
        <taxon>Funariidae</taxon>
        <taxon>Funariales</taxon>
        <taxon>Funariaceae</taxon>
        <taxon>Physcomitrium</taxon>
    </lineage>
</organism>
<dbReference type="Proteomes" id="UP000006727">
    <property type="component" value="Chromosome 9"/>
</dbReference>
<dbReference type="EnsemblPlants" id="Pp3c9_11670V3.2">
    <property type="protein sequence ID" value="PAC:32913884.CDS.1"/>
    <property type="gene ID" value="Pp3c9_11670"/>
</dbReference>
<dbReference type="AlphaFoldDB" id="A0A7I3Z178"/>
<evidence type="ECO:0000256" key="1">
    <source>
        <dbReference type="SAM" id="Phobius"/>
    </source>
</evidence>
<sequence length="65" mass="7453">MQNYVVEQAAHTHRLTGAVCSRGLRKVEVRQKTVSLHGMAWQTLLILLMLVLLFSFAVDHIKYET</sequence>
<evidence type="ECO:0000313" key="2">
    <source>
        <dbReference type="EnsemblPlants" id="PAC:32913884.CDS.1"/>
    </source>
</evidence>
<reference evidence="2 3" key="1">
    <citation type="journal article" date="2008" name="Science">
        <title>The Physcomitrella genome reveals evolutionary insights into the conquest of land by plants.</title>
        <authorList>
            <person name="Rensing S."/>
            <person name="Lang D."/>
            <person name="Zimmer A."/>
            <person name="Terry A."/>
            <person name="Salamov A."/>
            <person name="Shapiro H."/>
            <person name="Nishiyama T."/>
            <person name="Perroud P.-F."/>
            <person name="Lindquist E."/>
            <person name="Kamisugi Y."/>
            <person name="Tanahashi T."/>
            <person name="Sakakibara K."/>
            <person name="Fujita T."/>
            <person name="Oishi K."/>
            <person name="Shin-I T."/>
            <person name="Kuroki Y."/>
            <person name="Toyoda A."/>
            <person name="Suzuki Y."/>
            <person name="Hashimoto A."/>
            <person name="Yamaguchi K."/>
            <person name="Sugano A."/>
            <person name="Kohara Y."/>
            <person name="Fujiyama A."/>
            <person name="Anterola A."/>
            <person name="Aoki S."/>
            <person name="Ashton N."/>
            <person name="Barbazuk W.B."/>
            <person name="Barker E."/>
            <person name="Bennetzen J."/>
            <person name="Bezanilla M."/>
            <person name="Blankenship R."/>
            <person name="Cho S.H."/>
            <person name="Dutcher S."/>
            <person name="Estelle M."/>
            <person name="Fawcett J.A."/>
            <person name="Gundlach H."/>
            <person name="Hanada K."/>
            <person name="Heyl A."/>
            <person name="Hicks K.A."/>
            <person name="Hugh J."/>
            <person name="Lohr M."/>
            <person name="Mayer K."/>
            <person name="Melkozernov A."/>
            <person name="Murata T."/>
            <person name="Nelson D."/>
            <person name="Pils B."/>
            <person name="Prigge M."/>
            <person name="Reiss B."/>
            <person name="Renner T."/>
            <person name="Rombauts S."/>
            <person name="Rushton P."/>
            <person name="Sanderfoot A."/>
            <person name="Schween G."/>
            <person name="Shiu S.-H."/>
            <person name="Stueber K."/>
            <person name="Theodoulou F.L."/>
            <person name="Tu H."/>
            <person name="Van de Peer Y."/>
            <person name="Verrier P.J."/>
            <person name="Waters E."/>
            <person name="Wood A."/>
            <person name="Yang L."/>
            <person name="Cove D."/>
            <person name="Cuming A."/>
            <person name="Hasebe M."/>
            <person name="Lucas S."/>
            <person name="Mishler D.B."/>
            <person name="Reski R."/>
            <person name="Grigoriev I."/>
            <person name="Quatrano R.S."/>
            <person name="Boore J.L."/>
        </authorList>
    </citation>
    <scope>NUCLEOTIDE SEQUENCE [LARGE SCALE GENOMIC DNA]</scope>
    <source>
        <strain evidence="2 3">cv. Gransden 2004</strain>
    </source>
</reference>
<keyword evidence="1" id="KW-1133">Transmembrane helix</keyword>
<dbReference type="EMBL" id="ABEU02000009">
    <property type="status" value="NOT_ANNOTATED_CDS"/>
    <property type="molecule type" value="Genomic_DNA"/>
</dbReference>
<proteinExistence type="predicted"/>
<name>A0A7I3Z178_PHYPA</name>
<protein>
    <submittedName>
        <fullName evidence="2">Uncharacterized protein</fullName>
    </submittedName>
</protein>